<accession>A0A1R0H8W2</accession>
<organism evidence="2 3">
    <name type="scientific">Smittium mucronatum</name>
    <dbReference type="NCBI Taxonomy" id="133383"/>
    <lineage>
        <taxon>Eukaryota</taxon>
        <taxon>Fungi</taxon>
        <taxon>Fungi incertae sedis</taxon>
        <taxon>Zoopagomycota</taxon>
        <taxon>Kickxellomycotina</taxon>
        <taxon>Harpellomycetes</taxon>
        <taxon>Harpellales</taxon>
        <taxon>Legeriomycetaceae</taxon>
        <taxon>Smittium</taxon>
    </lineage>
</organism>
<protein>
    <submittedName>
        <fullName evidence="2">Uncharacterized protein</fullName>
    </submittedName>
</protein>
<proteinExistence type="predicted"/>
<evidence type="ECO:0000313" key="2">
    <source>
        <dbReference type="EMBL" id="OLY85561.1"/>
    </source>
</evidence>
<keyword evidence="3" id="KW-1185">Reference proteome</keyword>
<evidence type="ECO:0000313" key="3">
    <source>
        <dbReference type="Proteomes" id="UP000187455"/>
    </source>
</evidence>
<sequence>MGISNLVSKPLETSTMGSYNDTGNGDHSRLKKRKIPTYRQQKWTISVWRITGVSSKIKATQQGSYNTFTAKRTVIKKPNEK</sequence>
<dbReference type="EMBL" id="LSSL01000071">
    <property type="protein sequence ID" value="OLY85561.1"/>
    <property type="molecule type" value="Genomic_DNA"/>
</dbReference>
<comment type="caution">
    <text evidence="2">The sequence shown here is derived from an EMBL/GenBank/DDBJ whole genome shotgun (WGS) entry which is preliminary data.</text>
</comment>
<dbReference type="AlphaFoldDB" id="A0A1R0H8W2"/>
<feature type="compositionally biased region" description="Polar residues" evidence="1">
    <location>
        <begin position="1"/>
        <end position="25"/>
    </location>
</feature>
<feature type="region of interest" description="Disordered" evidence="1">
    <location>
        <begin position="1"/>
        <end position="34"/>
    </location>
</feature>
<gene>
    <name evidence="2" type="ORF">AYI68_g241</name>
</gene>
<dbReference type="OrthoDB" id="2897838at2759"/>
<name>A0A1R0H8W2_9FUNG</name>
<reference evidence="2 3" key="1">
    <citation type="journal article" date="2016" name="Mol. Biol. Evol.">
        <title>Genome-Wide Survey of Gut Fungi (Harpellales) Reveals the First Horizontally Transferred Ubiquitin Gene from a Mosquito Host.</title>
        <authorList>
            <person name="Wang Y."/>
            <person name="White M.M."/>
            <person name="Kvist S."/>
            <person name="Moncalvo J.M."/>
        </authorList>
    </citation>
    <scope>NUCLEOTIDE SEQUENCE [LARGE SCALE GENOMIC DNA]</scope>
    <source>
        <strain evidence="2 3">ALG-7-W6</strain>
    </source>
</reference>
<evidence type="ECO:0000256" key="1">
    <source>
        <dbReference type="SAM" id="MobiDB-lite"/>
    </source>
</evidence>
<dbReference type="Proteomes" id="UP000187455">
    <property type="component" value="Unassembled WGS sequence"/>
</dbReference>